<dbReference type="FunFam" id="3.30.565.10:FF:000037">
    <property type="entry name" value="Hybrid sensor histidine kinase/response regulator"/>
    <property type="match status" value="1"/>
</dbReference>
<evidence type="ECO:0000256" key="9">
    <source>
        <dbReference type="ARBA" id="ARBA00023015"/>
    </source>
</evidence>
<evidence type="ECO:0000313" key="19">
    <source>
        <dbReference type="EMBL" id="SDE83915.1"/>
    </source>
</evidence>
<evidence type="ECO:0000256" key="7">
    <source>
        <dbReference type="ARBA" id="ARBA00022840"/>
    </source>
</evidence>
<reference evidence="20" key="1">
    <citation type="submission" date="2016-10" db="EMBL/GenBank/DDBJ databases">
        <authorList>
            <person name="Varghese N."/>
            <person name="Submissions S."/>
        </authorList>
    </citation>
    <scope>NUCLEOTIDE SEQUENCE [LARGE SCALE GENOMIC DNA]</scope>
    <source>
        <strain evidence="20">DSM 25329</strain>
    </source>
</reference>
<proteinExistence type="predicted"/>
<dbReference type="Gene3D" id="3.40.50.2300">
    <property type="match status" value="1"/>
</dbReference>
<evidence type="ECO:0000256" key="1">
    <source>
        <dbReference type="ARBA" id="ARBA00000085"/>
    </source>
</evidence>
<dbReference type="SMART" id="SM00388">
    <property type="entry name" value="HisKA"/>
    <property type="match status" value="1"/>
</dbReference>
<dbReference type="CDD" id="cd00082">
    <property type="entry name" value="HisKA"/>
    <property type="match status" value="1"/>
</dbReference>
<feature type="domain" description="HTH araC/xylS-type" evidence="16">
    <location>
        <begin position="1275"/>
        <end position="1374"/>
    </location>
</feature>
<dbReference type="Gene3D" id="1.10.287.130">
    <property type="match status" value="1"/>
</dbReference>
<evidence type="ECO:0000259" key="17">
    <source>
        <dbReference type="PROSITE" id="PS50109"/>
    </source>
</evidence>
<dbReference type="InterPro" id="IPR003661">
    <property type="entry name" value="HisK_dim/P_dom"/>
</dbReference>
<dbReference type="InterPro" id="IPR036097">
    <property type="entry name" value="HisK_dim/P_sf"/>
</dbReference>
<dbReference type="Proteomes" id="UP000198748">
    <property type="component" value="Unassembled WGS sequence"/>
</dbReference>
<keyword evidence="11" id="KW-0804">Transcription</keyword>
<dbReference type="PROSITE" id="PS01124">
    <property type="entry name" value="HTH_ARAC_FAMILY_2"/>
    <property type="match status" value="1"/>
</dbReference>
<dbReference type="InterPro" id="IPR013783">
    <property type="entry name" value="Ig-like_fold"/>
</dbReference>
<dbReference type="InterPro" id="IPR011006">
    <property type="entry name" value="CheY-like_superfamily"/>
</dbReference>
<dbReference type="Pfam" id="PF00512">
    <property type="entry name" value="HisKA"/>
    <property type="match status" value="1"/>
</dbReference>
<evidence type="ECO:0000259" key="16">
    <source>
        <dbReference type="PROSITE" id="PS01124"/>
    </source>
</evidence>
<keyword evidence="6 19" id="KW-0418">Kinase</keyword>
<name>A0A1G7G770_9BACT</name>
<dbReference type="InterPro" id="IPR005467">
    <property type="entry name" value="His_kinase_dom"/>
</dbReference>
<keyword evidence="20" id="KW-1185">Reference proteome</keyword>
<dbReference type="SMART" id="SM00387">
    <property type="entry name" value="HATPase_c"/>
    <property type="match status" value="1"/>
</dbReference>
<dbReference type="GO" id="GO:0005524">
    <property type="term" value="F:ATP binding"/>
    <property type="evidence" value="ECO:0007669"/>
    <property type="project" value="UniProtKB-KW"/>
</dbReference>
<evidence type="ECO:0000256" key="11">
    <source>
        <dbReference type="ARBA" id="ARBA00023163"/>
    </source>
</evidence>
<feature type="domain" description="Histidine kinase" evidence="17">
    <location>
        <begin position="856"/>
        <end position="1073"/>
    </location>
</feature>
<feature type="chain" id="PRO_5011678042" description="histidine kinase" evidence="15">
    <location>
        <begin position="36"/>
        <end position="1384"/>
    </location>
</feature>
<dbReference type="InterPro" id="IPR015943">
    <property type="entry name" value="WD40/YVTN_repeat-like_dom_sf"/>
</dbReference>
<feature type="transmembrane region" description="Helical" evidence="14">
    <location>
        <begin position="798"/>
        <end position="819"/>
    </location>
</feature>
<keyword evidence="7" id="KW-0067">ATP-binding</keyword>
<keyword evidence="14" id="KW-1133">Transmembrane helix</keyword>
<evidence type="ECO:0000256" key="13">
    <source>
        <dbReference type="SAM" id="MobiDB-lite"/>
    </source>
</evidence>
<dbReference type="EMBL" id="FNAN01000007">
    <property type="protein sequence ID" value="SDE83915.1"/>
    <property type="molecule type" value="Genomic_DNA"/>
</dbReference>
<dbReference type="Gene3D" id="1.10.10.60">
    <property type="entry name" value="Homeodomain-like"/>
    <property type="match status" value="1"/>
</dbReference>
<dbReference type="PANTHER" id="PTHR43547:SF2">
    <property type="entry name" value="HYBRID SIGNAL TRANSDUCTION HISTIDINE KINASE C"/>
    <property type="match status" value="1"/>
</dbReference>
<dbReference type="GO" id="GO:0043565">
    <property type="term" value="F:sequence-specific DNA binding"/>
    <property type="evidence" value="ECO:0007669"/>
    <property type="project" value="InterPro"/>
</dbReference>
<dbReference type="Pfam" id="PF02518">
    <property type="entry name" value="HATPase_c"/>
    <property type="match status" value="1"/>
</dbReference>
<dbReference type="InterPro" id="IPR018062">
    <property type="entry name" value="HTH_AraC-typ_CS"/>
</dbReference>
<dbReference type="InterPro" id="IPR003594">
    <property type="entry name" value="HATPase_dom"/>
</dbReference>
<evidence type="ECO:0000313" key="20">
    <source>
        <dbReference type="Proteomes" id="UP000198748"/>
    </source>
</evidence>
<dbReference type="PROSITE" id="PS00041">
    <property type="entry name" value="HTH_ARAC_FAMILY_1"/>
    <property type="match status" value="1"/>
</dbReference>
<keyword evidence="4" id="KW-0808">Transferase</keyword>
<keyword evidence="15" id="KW-0732">Signal</keyword>
<keyword evidence="5" id="KW-0547">Nucleotide-binding</keyword>
<feature type="domain" description="Response regulatory" evidence="18">
    <location>
        <begin position="1128"/>
        <end position="1243"/>
    </location>
</feature>
<feature type="modified residue" description="4-aspartylphosphate" evidence="12">
    <location>
        <position position="1176"/>
    </location>
</feature>
<keyword evidence="14" id="KW-0812">Transmembrane</keyword>
<evidence type="ECO:0000256" key="8">
    <source>
        <dbReference type="ARBA" id="ARBA00023012"/>
    </source>
</evidence>
<comment type="catalytic activity">
    <reaction evidence="1">
        <text>ATP + protein L-histidine = ADP + protein N-phospho-L-histidine.</text>
        <dbReference type="EC" id="2.7.13.3"/>
    </reaction>
</comment>
<protein>
    <recommendedName>
        <fullName evidence="2">histidine kinase</fullName>
        <ecNumber evidence="2">2.7.13.3</ecNumber>
    </recommendedName>
</protein>
<evidence type="ECO:0000256" key="10">
    <source>
        <dbReference type="ARBA" id="ARBA00023125"/>
    </source>
</evidence>
<feature type="signal peptide" evidence="15">
    <location>
        <begin position="1"/>
        <end position="35"/>
    </location>
</feature>
<dbReference type="Gene3D" id="2.130.10.10">
    <property type="entry name" value="YVTN repeat-like/Quinoprotein amine dehydrogenase"/>
    <property type="match status" value="2"/>
</dbReference>
<dbReference type="STRING" id="659014.SAMN04487996_107148"/>
<dbReference type="SUPFAM" id="SSF50998">
    <property type="entry name" value="Quinoprotein alcohol dehydrogenase-like"/>
    <property type="match status" value="1"/>
</dbReference>
<dbReference type="EC" id="2.7.13.3" evidence="2"/>
<dbReference type="SMART" id="SM00448">
    <property type="entry name" value="REC"/>
    <property type="match status" value="1"/>
</dbReference>
<dbReference type="InterPro" id="IPR009057">
    <property type="entry name" value="Homeodomain-like_sf"/>
</dbReference>
<evidence type="ECO:0000256" key="14">
    <source>
        <dbReference type="SAM" id="Phobius"/>
    </source>
</evidence>
<organism evidence="19 20">
    <name type="scientific">Dyadobacter soli</name>
    <dbReference type="NCBI Taxonomy" id="659014"/>
    <lineage>
        <taxon>Bacteria</taxon>
        <taxon>Pseudomonadati</taxon>
        <taxon>Bacteroidota</taxon>
        <taxon>Cytophagia</taxon>
        <taxon>Cytophagales</taxon>
        <taxon>Spirosomataceae</taxon>
        <taxon>Dyadobacter</taxon>
    </lineage>
</organism>
<dbReference type="RefSeq" id="WP_090150237.1">
    <property type="nucleotide sequence ID" value="NZ_FNAN01000007.1"/>
</dbReference>
<dbReference type="Gene3D" id="3.30.565.10">
    <property type="entry name" value="Histidine kinase-like ATPase, C-terminal domain"/>
    <property type="match status" value="1"/>
</dbReference>
<evidence type="ECO:0000256" key="12">
    <source>
        <dbReference type="PROSITE-ProRule" id="PRU00169"/>
    </source>
</evidence>
<evidence type="ECO:0000256" key="6">
    <source>
        <dbReference type="ARBA" id="ARBA00022777"/>
    </source>
</evidence>
<dbReference type="SUPFAM" id="SSF63829">
    <property type="entry name" value="Calcium-dependent phosphotriesterase"/>
    <property type="match status" value="1"/>
</dbReference>
<dbReference type="Pfam" id="PF07494">
    <property type="entry name" value="Reg_prop"/>
    <property type="match status" value="6"/>
</dbReference>
<keyword evidence="9" id="KW-0805">Transcription regulation</keyword>
<evidence type="ECO:0000256" key="5">
    <source>
        <dbReference type="ARBA" id="ARBA00022741"/>
    </source>
</evidence>
<dbReference type="SUPFAM" id="SSF52172">
    <property type="entry name" value="CheY-like"/>
    <property type="match status" value="1"/>
</dbReference>
<keyword evidence="10" id="KW-0238">DNA-binding</keyword>
<evidence type="ECO:0000256" key="3">
    <source>
        <dbReference type="ARBA" id="ARBA00022553"/>
    </source>
</evidence>
<dbReference type="PRINTS" id="PR00344">
    <property type="entry name" value="BCTRLSENSOR"/>
</dbReference>
<dbReference type="SUPFAM" id="SSF46689">
    <property type="entry name" value="Homeodomain-like"/>
    <property type="match status" value="1"/>
</dbReference>
<dbReference type="GO" id="GO:0000155">
    <property type="term" value="F:phosphorelay sensor kinase activity"/>
    <property type="evidence" value="ECO:0007669"/>
    <property type="project" value="InterPro"/>
</dbReference>
<evidence type="ECO:0000256" key="2">
    <source>
        <dbReference type="ARBA" id="ARBA00012438"/>
    </source>
</evidence>
<dbReference type="CDD" id="cd16922">
    <property type="entry name" value="HATPase_EvgS-ArcB-TorS-like"/>
    <property type="match status" value="1"/>
</dbReference>
<dbReference type="GO" id="GO:0003700">
    <property type="term" value="F:DNA-binding transcription factor activity"/>
    <property type="evidence" value="ECO:0007669"/>
    <property type="project" value="InterPro"/>
</dbReference>
<keyword evidence="14" id="KW-0472">Membrane</keyword>
<dbReference type="Pfam" id="PF07495">
    <property type="entry name" value="Y_Y_Y"/>
    <property type="match status" value="1"/>
</dbReference>
<dbReference type="InterPro" id="IPR011047">
    <property type="entry name" value="Quinoprotein_ADH-like_sf"/>
</dbReference>
<dbReference type="SUPFAM" id="SSF47384">
    <property type="entry name" value="Homodimeric domain of signal transducing histidine kinase"/>
    <property type="match status" value="1"/>
</dbReference>
<accession>A0A1G7G770</accession>
<sequence>MTALKTFALKPSRLFLLFQICLLLHFAGPATTAFAQNEPPRFTAITSMDGLSANTVTAILKDRYGLLWFATDDGLNKFDGTGFTVYRHQKKDSTSLKSNDVSALYEDRAGRIWVGTIIGSLHLYDRRKDSFVRIKTHHSINTICEDGQGKMWVGTTQGLVIVDPKTLHISTFASIAGKHIHRVFRDRKQQMWVGTGNGLFKYLAKQNRLLPVDYRGTSGYQNGSEFVTAMDEDSSGSLWIGTQNGLFVLSATGKPIRHYSYQPGSAQSISNNMIFAVRPQGRDEVWVGTDGGLNIVHTRTGRITHHAPDPRMPFSITNKSIRSILTDASGITWMGTYKGGVNKYDRNLTLFGLKRCDPYDPFGLSAPFVTSFAEHPDGRIFVGTDDGGVNLYDRKTNLFRKYPIQPKQKSASAGLAVLSLKLTAPDALWIGTFQDGLFRLNPATGRYEQFLQGPDAGSLGNNNIFALTQDKKGQLWIGTNGGGVNVLDPKTGHFERLFNQNVTLLNRIIPLNAYIRDIVEDRHGKMWIASHGTGIAIFDPEKRTSILLDRERSALPSNNVLSLLEDSRGNIWAGTGGEGLALYDPKTQKFVTFGVNEGLASGMINKVLEDAQGRIWVSTNDGISYFDLHKKKFTNYTTHNGLQNNTFALGAGLRASDNMLFFGGIAGFNYIDTRSLKRNQGHTPVILRELKVGNRTITSADSGMIDADISVARSIRLDYKQNFSIGYGALNYTSPEQTAYRYRLVGLQHEWQQAGNATTASYTNLSPGDYRFEVQASSDDSDWSSPPATVAVTVKPPFYLTIYAYIFYVLAPIAVVFLMRRRGIRRLHRKFREEQARRETERTQELNRLKIKFLTNLSHEFRTPISLILAPVENLLGQEYQPQIAAIRRNAKRLLNLVDQLLDFKNLQEQELKADLRRADIVPFIRDACDSFSDLSQRKRIRFTFDSAIAHLLIDFDAGKMERILFNLLSNAFKFTPEGGEVALQLTCGTDDAQQNWLYIKVSDTGIGIAPEHYERIFDRFFQDEGDASVLNQGSGIGLSIVREFVQMHGGFITVGSNGGNGSIFTVGLPCETLLFNPVEIAPSPAFDDIPQRETVNTNQANGDASPGDDLLRNASPGNDLPGDALPRILIVEDNAEFRHYLKENLEAHYRVLEAADGREGWQKVLSCHPELIVSDIAMPEMDGLAMSEKIRSDKRTSHIPIILLTASSGEEQQLKGLSSGANDYLTKPFNFEILNVKINNLLLLNRLLKDVYSRQIQMTGRDEAIESGDVKLLRDILSYIDDNLNSTQLSVENLARHVGMSRGTLYTRVLELSGQSPIEFIRSIKLEKAALLLEKSDMNVSQISYTAGFATPNYFTKSFKAKFNMLPSEYKTMKRKPFLHTSH</sequence>
<dbReference type="InterPro" id="IPR004358">
    <property type="entry name" value="Sig_transdc_His_kin-like_C"/>
</dbReference>
<feature type="region of interest" description="Disordered" evidence="13">
    <location>
        <begin position="1097"/>
        <end position="1119"/>
    </location>
</feature>
<dbReference type="Pfam" id="PF00072">
    <property type="entry name" value="Response_reg"/>
    <property type="match status" value="1"/>
</dbReference>
<evidence type="ECO:0000259" key="18">
    <source>
        <dbReference type="PROSITE" id="PS50110"/>
    </source>
</evidence>
<dbReference type="SUPFAM" id="SSF55874">
    <property type="entry name" value="ATPase domain of HSP90 chaperone/DNA topoisomerase II/histidine kinase"/>
    <property type="match status" value="1"/>
</dbReference>
<dbReference type="InterPro" id="IPR011110">
    <property type="entry name" value="Reg_prop"/>
</dbReference>
<evidence type="ECO:0000256" key="4">
    <source>
        <dbReference type="ARBA" id="ARBA00022679"/>
    </source>
</evidence>
<dbReference type="PROSITE" id="PS50110">
    <property type="entry name" value="RESPONSE_REGULATORY"/>
    <property type="match status" value="1"/>
</dbReference>
<gene>
    <name evidence="19" type="ORF">SAMN04487996_107148</name>
</gene>
<evidence type="ECO:0000256" key="15">
    <source>
        <dbReference type="SAM" id="SignalP"/>
    </source>
</evidence>
<keyword evidence="3 12" id="KW-0597">Phosphoprotein</keyword>
<dbReference type="PROSITE" id="PS50109">
    <property type="entry name" value="HIS_KIN"/>
    <property type="match status" value="1"/>
</dbReference>
<keyword evidence="8" id="KW-0902">Two-component regulatory system</keyword>
<dbReference type="Gene3D" id="2.60.40.10">
    <property type="entry name" value="Immunoglobulins"/>
    <property type="match status" value="1"/>
</dbReference>
<dbReference type="InterPro" id="IPR018060">
    <property type="entry name" value="HTH_AraC"/>
</dbReference>
<dbReference type="SMART" id="SM00342">
    <property type="entry name" value="HTH_ARAC"/>
    <property type="match status" value="1"/>
</dbReference>
<dbReference type="Pfam" id="PF12833">
    <property type="entry name" value="HTH_18"/>
    <property type="match status" value="1"/>
</dbReference>
<dbReference type="OrthoDB" id="9797097at2"/>
<dbReference type="InterPro" id="IPR036890">
    <property type="entry name" value="HATPase_C_sf"/>
</dbReference>
<dbReference type="PANTHER" id="PTHR43547">
    <property type="entry name" value="TWO-COMPONENT HISTIDINE KINASE"/>
    <property type="match status" value="1"/>
</dbReference>
<dbReference type="CDD" id="cd17574">
    <property type="entry name" value="REC_OmpR"/>
    <property type="match status" value="1"/>
</dbReference>
<dbReference type="InterPro" id="IPR011123">
    <property type="entry name" value="Y_Y_Y"/>
</dbReference>
<dbReference type="InterPro" id="IPR001789">
    <property type="entry name" value="Sig_transdc_resp-reg_receiver"/>
</dbReference>